<keyword evidence="6" id="KW-0479">Metal-binding</keyword>
<dbReference type="PANTHER" id="PTHR45877:SF2">
    <property type="entry name" value="E3 UBIQUITIN-PROTEIN LIGASE SINA-RELATED"/>
    <property type="match status" value="1"/>
</dbReference>
<dbReference type="InterPro" id="IPR004162">
    <property type="entry name" value="SINA-like_animal"/>
</dbReference>
<dbReference type="SUPFAM" id="SSF57850">
    <property type="entry name" value="RING/U-box"/>
    <property type="match status" value="1"/>
</dbReference>
<dbReference type="FunFam" id="3.30.40.10:FF:000041">
    <property type="entry name" value="E3 ubiquitin-protein ligase SINAT3"/>
    <property type="match status" value="2"/>
</dbReference>
<dbReference type="Gene3D" id="3.30.40.10">
    <property type="entry name" value="Zinc/RING finger domain, C3HC4 (zinc finger)"/>
    <property type="match status" value="3"/>
</dbReference>
<evidence type="ECO:0000259" key="12">
    <source>
        <dbReference type="PROSITE" id="PS51081"/>
    </source>
</evidence>
<dbReference type="GO" id="GO:0008270">
    <property type="term" value="F:zinc ion binding"/>
    <property type="evidence" value="ECO:0007669"/>
    <property type="project" value="UniProtKB-KW"/>
</dbReference>
<dbReference type="GO" id="GO:0043161">
    <property type="term" value="P:proteasome-mediated ubiquitin-dependent protein catabolic process"/>
    <property type="evidence" value="ECO:0007669"/>
    <property type="project" value="TreeGrafter"/>
</dbReference>
<dbReference type="PROSITE" id="PS50089">
    <property type="entry name" value="ZF_RING_2"/>
    <property type="match status" value="1"/>
</dbReference>
<comment type="pathway">
    <text evidence="2">Protein modification; protein ubiquitination.</text>
</comment>
<evidence type="ECO:0000256" key="7">
    <source>
        <dbReference type="ARBA" id="ARBA00022771"/>
    </source>
</evidence>
<keyword evidence="9" id="KW-0862">Zinc</keyword>
<accession>A0A9P0FE60</accession>
<dbReference type="PROSITE" id="PS51081">
    <property type="entry name" value="ZF_SIAH"/>
    <property type="match status" value="2"/>
</dbReference>
<evidence type="ECO:0000313" key="13">
    <source>
        <dbReference type="EMBL" id="CAH0549465.1"/>
    </source>
</evidence>
<keyword evidence="7 10" id="KW-0863">Zinc-finger</keyword>
<dbReference type="GO" id="GO:0031624">
    <property type="term" value="F:ubiquitin conjugating enzyme binding"/>
    <property type="evidence" value="ECO:0007669"/>
    <property type="project" value="TreeGrafter"/>
</dbReference>
<reference evidence="13" key="1">
    <citation type="submission" date="2021-12" db="EMBL/GenBank/DDBJ databases">
        <authorList>
            <person name="King R."/>
        </authorList>
    </citation>
    <scope>NUCLEOTIDE SEQUENCE</scope>
</reference>
<evidence type="ECO:0000256" key="10">
    <source>
        <dbReference type="PROSITE-ProRule" id="PRU00455"/>
    </source>
</evidence>
<keyword evidence="14" id="KW-1185">Reference proteome</keyword>
<feature type="domain" description="RING-type" evidence="11">
    <location>
        <begin position="269"/>
        <end position="304"/>
    </location>
</feature>
<evidence type="ECO:0000256" key="1">
    <source>
        <dbReference type="ARBA" id="ARBA00000900"/>
    </source>
</evidence>
<comment type="similarity">
    <text evidence="3">Belongs to the SINA (Seven in absentia) family.</text>
</comment>
<dbReference type="EMBL" id="OV121142">
    <property type="protein sequence ID" value="CAH0549465.1"/>
    <property type="molecule type" value="Genomic_DNA"/>
</dbReference>
<proteinExistence type="inferred from homology"/>
<dbReference type="SUPFAM" id="SSF49599">
    <property type="entry name" value="TRAF domain-like"/>
    <property type="match status" value="2"/>
</dbReference>
<comment type="catalytic activity">
    <reaction evidence="1">
        <text>S-ubiquitinyl-[E2 ubiquitin-conjugating enzyme]-L-cysteine + [acceptor protein]-L-lysine = [E2 ubiquitin-conjugating enzyme]-L-cysteine + N(6)-ubiquitinyl-[acceptor protein]-L-lysine.</text>
        <dbReference type="EC" id="2.3.2.27"/>
    </reaction>
</comment>
<gene>
    <name evidence="13" type="ORF">MELIAE_LOCUS2597</name>
</gene>
<keyword evidence="8" id="KW-0833">Ubl conjugation pathway</keyword>
<evidence type="ECO:0000256" key="5">
    <source>
        <dbReference type="ARBA" id="ARBA00022679"/>
    </source>
</evidence>
<dbReference type="Pfam" id="PF21361">
    <property type="entry name" value="Sina_ZnF"/>
    <property type="match status" value="2"/>
</dbReference>
<evidence type="ECO:0000256" key="3">
    <source>
        <dbReference type="ARBA" id="ARBA00009119"/>
    </source>
</evidence>
<dbReference type="InterPro" id="IPR013083">
    <property type="entry name" value="Znf_RING/FYVE/PHD"/>
</dbReference>
<dbReference type="InterPro" id="IPR013010">
    <property type="entry name" value="Znf_SIAH"/>
</dbReference>
<dbReference type="OrthoDB" id="620422at2759"/>
<evidence type="ECO:0000313" key="14">
    <source>
        <dbReference type="Proteomes" id="UP001154078"/>
    </source>
</evidence>
<dbReference type="EC" id="2.3.2.27" evidence="4"/>
<evidence type="ECO:0000256" key="4">
    <source>
        <dbReference type="ARBA" id="ARBA00012483"/>
    </source>
</evidence>
<evidence type="ECO:0000259" key="11">
    <source>
        <dbReference type="PROSITE" id="PS50089"/>
    </source>
</evidence>
<evidence type="ECO:0000256" key="6">
    <source>
        <dbReference type="ARBA" id="ARBA00022723"/>
    </source>
</evidence>
<dbReference type="Proteomes" id="UP001154078">
    <property type="component" value="Chromosome 11"/>
</dbReference>
<name>A0A9P0FE60_BRAAE</name>
<feature type="domain" description="SIAH-type" evidence="12">
    <location>
        <begin position="321"/>
        <end position="378"/>
    </location>
</feature>
<feature type="domain" description="SIAH-type" evidence="12">
    <location>
        <begin position="70"/>
        <end position="131"/>
    </location>
</feature>
<organism evidence="13 14">
    <name type="scientific">Brassicogethes aeneus</name>
    <name type="common">Rape pollen beetle</name>
    <name type="synonym">Meligethes aeneus</name>
    <dbReference type="NCBI Taxonomy" id="1431903"/>
    <lineage>
        <taxon>Eukaryota</taxon>
        <taxon>Metazoa</taxon>
        <taxon>Ecdysozoa</taxon>
        <taxon>Arthropoda</taxon>
        <taxon>Hexapoda</taxon>
        <taxon>Insecta</taxon>
        <taxon>Pterygota</taxon>
        <taxon>Neoptera</taxon>
        <taxon>Endopterygota</taxon>
        <taxon>Coleoptera</taxon>
        <taxon>Polyphaga</taxon>
        <taxon>Cucujiformia</taxon>
        <taxon>Nitidulidae</taxon>
        <taxon>Meligethinae</taxon>
        <taxon>Brassicogethes</taxon>
    </lineage>
</organism>
<dbReference type="GO" id="GO:0005737">
    <property type="term" value="C:cytoplasm"/>
    <property type="evidence" value="ECO:0007669"/>
    <property type="project" value="TreeGrafter"/>
</dbReference>
<dbReference type="InterPro" id="IPR049548">
    <property type="entry name" value="Sina-like_RING"/>
</dbReference>
<evidence type="ECO:0000256" key="2">
    <source>
        <dbReference type="ARBA" id="ARBA00004906"/>
    </source>
</evidence>
<dbReference type="PANTHER" id="PTHR45877">
    <property type="entry name" value="E3 UBIQUITIN-PROTEIN LIGASE SIAH2"/>
    <property type="match status" value="1"/>
</dbReference>
<evidence type="ECO:0000256" key="9">
    <source>
        <dbReference type="ARBA" id="ARBA00022833"/>
    </source>
</evidence>
<dbReference type="InterPro" id="IPR001841">
    <property type="entry name" value="Znf_RING"/>
</dbReference>
<dbReference type="Pfam" id="PF21362">
    <property type="entry name" value="Sina_RING"/>
    <property type="match status" value="1"/>
</dbReference>
<evidence type="ECO:0000256" key="8">
    <source>
        <dbReference type="ARBA" id="ARBA00022786"/>
    </source>
</evidence>
<protein>
    <recommendedName>
        <fullName evidence="4">RING-type E3 ubiquitin transferase</fullName>
        <ecNumber evidence="4">2.3.2.27</ecNumber>
    </recommendedName>
</protein>
<sequence length="487" mass="56090">MANETMNQFTEDLLSEKIFHCKICDELCTSDVFLVKGKGNVCGRCFEEKCGEEMKSRAELNTALILIIAKLLLPCKFKSKGCDNRLTSKNYSKHIGSCDFKTKQCPMKNVEACDWSGSNSEFGGHLLKKHEKHVIKGENNIFKVKTSIGARFSVKILSDDYQSCLLKTSVVDDKFYYALNPLGQSEENMEYSVEHKSTETTNHSVIKTAGTLTKLNGIYNELNLDKNPNATAVDIGLLNHLADEKNTISNEFNLNPKGVDEHILKLLECPVCMETMRAPIYLCSNGHSVCVSCKEELEQCPTCKGWWANIRNYFMENFTKNIKYPCKYKKSGCNEIVIESQLRKHEETCPSRVYQCPMDCPETGNFEFILRHLKTNHKDMEFTTEIEDTFGLEETLKWMVFDSKLFRISYFGADYSYFAVELVCSNENPNLYTYEIKILNHSLEWTLTKYSTCFEERKQRPLKKISDCITYYYQNNIKFNVSIKRSI</sequence>
<dbReference type="GO" id="GO:0061630">
    <property type="term" value="F:ubiquitin protein ligase activity"/>
    <property type="evidence" value="ECO:0007669"/>
    <property type="project" value="UniProtKB-EC"/>
</dbReference>
<dbReference type="AlphaFoldDB" id="A0A9P0FE60"/>
<keyword evidence="5" id="KW-0808">Transferase</keyword>